<accession>A0A336N2W7</accession>
<protein>
    <submittedName>
        <fullName evidence="2">CSON009277 protein</fullName>
    </submittedName>
</protein>
<dbReference type="EMBL" id="UFQT01003661">
    <property type="protein sequence ID" value="SSX35187.1"/>
    <property type="molecule type" value="Genomic_DNA"/>
</dbReference>
<dbReference type="Gene3D" id="1.20.1280.50">
    <property type="match status" value="1"/>
</dbReference>
<proteinExistence type="predicted"/>
<name>A0A336N2W7_CULSO</name>
<dbReference type="Pfam" id="PF00646">
    <property type="entry name" value="F-box"/>
    <property type="match status" value="1"/>
</dbReference>
<gene>
    <name evidence="2" type="primary">CSON009277</name>
</gene>
<evidence type="ECO:0000259" key="1">
    <source>
        <dbReference type="Pfam" id="PF00646"/>
    </source>
</evidence>
<dbReference type="AlphaFoldDB" id="A0A336N2W7"/>
<dbReference type="InterPro" id="IPR036047">
    <property type="entry name" value="F-box-like_dom_sf"/>
</dbReference>
<dbReference type="VEuPathDB" id="VectorBase:CSON009277"/>
<dbReference type="SUPFAM" id="SSF81383">
    <property type="entry name" value="F-box domain"/>
    <property type="match status" value="1"/>
</dbReference>
<feature type="domain" description="F-box" evidence="1">
    <location>
        <begin position="17"/>
        <end position="52"/>
    </location>
</feature>
<reference evidence="2" key="1">
    <citation type="submission" date="2018-07" db="EMBL/GenBank/DDBJ databases">
        <authorList>
            <person name="Quirk P.G."/>
            <person name="Krulwich T.A."/>
        </authorList>
    </citation>
    <scope>NUCLEOTIDE SEQUENCE</scope>
</reference>
<evidence type="ECO:0000313" key="2">
    <source>
        <dbReference type="EMBL" id="SSX35187.1"/>
    </source>
</evidence>
<organism evidence="2">
    <name type="scientific">Culicoides sonorensis</name>
    <name type="common">Biting midge</name>
    <dbReference type="NCBI Taxonomy" id="179676"/>
    <lineage>
        <taxon>Eukaryota</taxon>
        <taxon>Metazoa</taxon>
        <taxon>Ecdysozoa</taxon>
        <taxon>Arthropoda</taxon>
        <taxon>Hexapoda</taxon>
        <taxon>Insecta</taxon>
        <taxon>Pterygota</taxon>
        <taxon>Neoptera</taxon>
        <taxon>Endopterygota</taxon>
        <taxon>Diptera</taxon>
        <taxon>Nematocera</taxon>
        <taxon>Chironomoidea</taxon>
        <taxon>Ceratopogonidae</taxon>
        <taxon>Ceratopogoninae</taxon>
        <taxon>Culicoides</taxon>
        <taxon>Monoculicoides</taxon>
    </lineage>
</organism>
<dbReference type="InterPro" id="IPR001810">
    <property type="entry name" value="F-box_dom"/>
</dbReference>
<sequence length="137" mass="16634">MEAYYQTNLSINDYFFDEILVNIFTYFNGGQLRICREICSKWNDLLKAEKFKAQWQCLYITHHIGLNDIIYLMNSDWKFKKLVFRDMMWKSFPESVMNDFLNFLTKTVEEIEIDLDDFNNLLQFFPSLQILRIKLNL</sequence>